<name>A0A1I7GAP4_9GAMM</name>
<sequence length="265" mass="29378">MVIQREKCEGAFRTIISETPMSQSWREDVEAAIRAGERISDRHIVEQVRQAVLSQRLPPGTRLPEVALGEIFGVSRSVVRRALTRLSAEHVIDQRPNQVSRVRAPSVEETRETFAARRLVEGEVAALLASQGLEPEVLASLEAEARAETEAYGRGDEPRRIAHSLAIHHRLAERSPNRVLGAMLTDLVLRTSIVIALYKRPSLASCYLKGDHPRLLESLREGDAEGARRAIERHLVSLEALLDLGPREEETDLRAIFNGIASAGV</sequence>
<organism evidence="5 6">
    <name type="scientific">Halomonas korlensis</name>
    <dbReference type="NCBI Taxonomy" id="463301"/>
    <lineage>
        <taxon>Bacteria</taxon>
        <taxon>Pseudomonadati</taxon>
        <taxon>Pseudomonadota</taxon>
        <taxon>Gammaproteobacteria</taxon>
        <taxon>Oceanospirillales</taxon>
        <taxon>Halomonadaceae</taxon>
        <taxon>Halomonas</taxon>
    </lineage>
</organism>
<keyword evidence="3" id="KW-0804">Transcription</keyword>
<evidence type="ECO:0000256" key="2">
    <source>
        <dbReference type="ARBA" id="ARBA00023125"/>
    </source>
</evidence>
<protein>
    <submittedName>
        <fullName evidence="5">DNA-binding transcriptional regulator, GntR family</fullName>
    </submittedName>
</protein>
<proteinExistence type="predicted"/>
<dbReference type="CDD" id="cd07377">
    <property type="entry name" value="WHTH_GntR"/>
    <property type="match status" value="1"/>
</dbReference>
<dbReference type="GO" id="GO:0003700">
    <property type="term" value="F:DNA-binding transcription factor activity"/>
    <property type="evidence" value="ECO:0007669"/>
    <property type="project" value="InterPro"/>
</dbReference>
<dbReference type="PANTHER" id="PTHR43537:SF53">
    <property type="entry name" value="HTH-TYPE TRANSCRIPTIONAL REPRESSOR NANR"/>
    <property type="match status" value="1"/>
</dbReference>
<dbReference type="InterPro" id="IPR036390">
    <property type="entry name" value="WH_DNA-bd_sf"/>
</dbReference>
<evidence type="ECO:0000313" key="6">
    <source>
        <dbReference type="Proteomes" id="UP000198693"/>
    </source>
</evidence>
<dbReference type="Proteomes" id="UP000198693">
    <property type="component" value="Unassembled WGS sequence"/>
</dbReference>
<evidence type="ECO:0000256" key="3">
    <source>
        <dbReference type="ARBA" id="ARBA00023163"/>
    </source>
</evidence>
<dbReference type="SMART" id="SM00345">
    <property type="entry name" value="HTH_GNTR"/>
    <property type="match status" value="1"/>
</dbReference>
<dbReference type="InterPro" id="IPR036388">
    <property type="entry name" value="WH-like_DNA-bd_sf"/>
</dbReference>
<dbReference type="Pfam" id="PF00392">
    <property type="entry name" value="GntR"/>
    <property type="match status" value="1"/>
</dbReference>
<dbReference type="GO" id="GO:0003677">
    <property type="term" value="F:DNA binding"/>
    <property type="evidence" value="ECO:0007669"/>
    <property type="project" value="UniProtKB-KW"/>
</dbReference>
<dbReference type="AlphaFoldDB" id="A0A1I7GAP4"/>
<dbReference type="InterPro" id="IPR011711">
    <property type="entry name" value="GntR_C"/>
</dbReference>
<keyword evidence="6" id="KW-1185">Reference proteome</keyword>
<dbReference type="InterPro" id="IPR000524">
    <property type="entry name" value="Tscrpt_reg_HTH_GntR"/>
</dbReference>
<dbReference type="PROSITE" id="PS50949">
    <property type="entry name" value="HTH_GNTR"/>
    <property type="match status" value="1"/>
</dbReference>
<feature type="domain" description="HTH gntR-type" evidence="4">
    <location>
        <begin position="38"/>
        <end position="105"/>
    </location>
</feature>
<dbReference type="SUPFAM" id="SSF46785">
    <property type="entry name" value="Winged helix' DNA-binding domain"/>
    <property type="match status" value="1"/>
</dbReference>
<dbReference type="Gene3D" id="1.10.10.10">
    <property type="entry name" value="Winged helix-like DNA-binding domain superfamily/Winged helix DNA-binding domain"/>
    <property type="match status" value="1"/>
</dbReference>
<evidence type="ECO:0000259" key="4">
    <source>
        <dbReference type="PROSITE" id="PS50949"/>
    </source>
</evidence>
<dbReference type="PANTHER" id="PTHR43537">
    <property type="entry name" value="TRANSCRIPTIONAL REGULATOR, GNTR FAMILY"/>
    <property type="match status" value="1"/>
</dbReference>
<accession>A0A1I7GAP4</accession>
<dbReference type="EMBL" id="FPBP01000002">
    <property type="protein sequence ID" value="SFU45519.1"/>
    <property type="molecule type" value="Genomic_DNA"/>
</dbReference>
<dbReference type="Gene3D" id="1.20.120.530">
    <property type="entry name" value="GntR ligand-binding domain-like"/>
    <property type="match status" value="1"/>
</dbReference>
<dbReference type="InterPro" id="IPR008920">
    <property type="entry name" value="TF_FadR/GntR_C"/>
</dbReference>
<keyword evidence="2 5" id="KW-0238">DNA-binding</keyword>
<dbReference type="SUPFAM" id="SSF48008">
    <property type="entry name" value="GntR ligand-binding domain-like"/>
    <property type="match status" value="1"/>
</dbReference>
<dbReference type="Pfam" id="PF07729">
    <property type="entry name" value="FCD"/>
    <property type="match status" value="1"/>
</dbReference>
<evidence type="ECO:0000313" key="5">
    <source>
        <dbReference type="EMBL" id="SFU45519.1"/>
    </source>
</evidence>
<dbReference type="STRING" id="463301.SAMN04487955_102400"/>
<evidence type="ECO:0000256" key="1">
    <source>
        <dbReference type="ARBA" id="ARBA00023015"/>
    </source>
</evidence>
<gene>
    <name evidence="5" type="ORF">SAMN04487955_102400</name>
</gene>
<reference evidence="6" key="1">
    <citation type="submission" date="2016-10" db="EMBL/GenBank/DDBJ databases">
        <authorList>
            <person name="Varghese N."/>
            <person name="Submissions S."/>
        </authorList>
    </citation>
    <scope>NUCLEOTIDE SEQUENCE [LARGE SCALE GENOMIC DNA]</scope>
    <source>
        <strain evidence="6">CGMCC 1.6981</strain>
    </source>
</reference>
<keyword evidence="1" id="KW-0805">Transcription regulation</keyword>
<dbReference type="SMART" id="SM00895">
    <property type="entry name" value="FCD"/>
    <property type="match status" value="1"/>
</dbReference>